<gene>
    <name evidence="2" type="ORF">Agabi119p4_9609</name>
</gene>
<evidence type="ECO:0000313" key="3">
    <source>
        <dbReference type="Proteomes" id="UP000629468"/>
    </source>
</evidence>
<proteinExistence type="predicted"/>
<dbReference type="InterPro" id="IPR000073">
    <property type="entry name" value="AB_hydrolase_1"/>
</dbReference>
<evidence type="ECO:0000313" key="2">
    <source>
        <dbReference type="EMBL" id="KAF7761617.1"/>
    </source>
</evidence>
<dbReference type="AlphaFoldDB" id="A0A8H7C3I6"/>
<dbReference type="InterPro" id="IPR029058">
    <property type="entry name" value="AB_hydrolase_fold"/>
</dbReference>
<sequence>MTSSYPPIPLKAVTPFPCRPLLPILPPNDPLNYPSLPCKLREPRFNASFNLSTHIFPAAYLRRGPDLPVPRIPPPSERKPERENAVKSVHKTFQENWNNSSVKNSKHEKILWNVVNRYVRNDLDKSTSTGITLFFAHANGHTKEIWEPVLARVLSSPLSHMIDEVWTWESIQHGDAGLINSDHLPAFFDWSDNARDINNFFLHFLPSNALGKSLPVHLPRVSVQEVEKRHCSGFENRTLITIGHSFGGTSIALGAVSHPKLFSAVILIDPVMINPKEPPELDWALKGAIKTLVRKDTWESKEQAYVEFSSSPYYKSWDLDVLKVYVDSALYETTVTTATGVTKTTAKTKITPFHEALVFFGGDVPKEAFVSLRNLSESVSLHWIVSGAQGAPQFGPPGSQHERVWLRSKNSSNTIIKKAGHLIPQEAPAEVAQEIIQFLERHHHRVPHQTLRSNL</sequence>
<accession>A0A8H7C3I6</accession>
<comment type="caution">
    <text evidence="2">The sequence shown here is derived from an EMBL/GenBank/DDBJ whole genome shotgun (WGS) entry which is preliminary data.</text>
</comment>
<dbReference type="Pfam" id="PF12697">
    <property type="entry name" value="Abhydrolase_6"/>
    <property type="match status" value="1"/>
</dbReference>
<protein>
    <recommendedName>
        <fullName evidence="1">AB hydrolase-1 domain-containing protein</fullName>
    </recommendedName>
</protein>
<dbReference type="SUPFAM" id="SSF53474">
    <property type="entry name" value="alpha/beta-Hydrolases"/>
    <property type="match status" value="1"/>
</dbReference>
<dbReference type="Gene3D" id="3.40.50.1820">
    <property type="entry name" value="alpha/beta hydrolase"/>
    <property type="match status" value="1"/>
</dbReference>
<feature type="domain" description="AB hydrolase-1" evidence="1">
    <location>
        <begin position="133"/>
        <end position="433"/>
    </location>
</feature>
<organism evidence="2 3">
    <name type="scientific">Agaricus bisporus var. burnettii</name>
    <dbReference type="NCBI Taxonomy" id="192524"/>
    <lineage>
        <taxon>Eukaryota</taxon>
        <taxon>Fungi</taxon>
        <taxon>Dikarya</taxon>
        <taxon>Basidiomycota</taxon>
        <taxon>Agaricomycotina</taxon>
        <taxon>Agaricomycetes</taxon>
        <taxon>Agaricomycetidae</taxon>
        <taxon>Agaricales</taxon>
        <taxon>Agaricineae</taxon>
        <taxon>Agaricaceae</taxon>
        <taxon>Agaricus</taxon>
    </lineage>
</organism>
<name>A0A8H7C3I6_AGABI</name>
<reference evidence="2 3" key="1">
    <citation type="journal article" name="Sci. Rep.">
        <title>Telomere-to-telomere assembled and centromere annotated genomes of the two main subspecies of the button mushroom Agaricus bisporus reveal especially polymorphic chromosome ends.</title>
        <authorList>
            <person name="Sonnenberg A.S.M."/>
            <person name="Sedaghat-Telgerd N."/>
            <person name="Lavrijssen B."/>
            <person name="Ohm R.A."/>
            <person name="Hendrickx P.M."/>
            <person name="Scholtmeijer K."/>
            <person name="Baars J.J.P."/>
            <person name="van Peer A."/>
        </authorList>
    </citation>
    <scope>NUCLEOTIDE SEQUENCE [LARGE SCALE GENOMIC DNA]</scope>
    <source>
        <strain evidence="2 3">H119_p4</strain>
    </source>
</reference>
<dbReference type="EMBL" id="JABXXO010000013">
    <property type="protein sequence ID" value="KAF7761617.1"/>
    <property type="molecule type" value="Genomic_DNA"/>
</dbReference>
<dbReference type="Proteomes" id="UP000629468">
    <property type="component" value="Unassembled WGS sequence"/>
</dbReference>
<evidence type="ECO:0000259" key="1">
    <source>
        <dbReference type="Pfam" id="PF12697"/>
    </source>
</evidence>